<organism evidence="1 2">
    <name type="scientific">Ramazzottius varieornatus</name>
    <name type="common">Water bear</name>
    <name type="synonym">Tardigrade</name>
    <dbReference type="NCBI Taxonomy" id="947166"/>
    <lineage>
        <taxon>Eukaryota</taxon>
        <taxon>Metazoa</taxon>
        <taxon>Ecdysozoa</taxon>
        <taxon>Tardigrada</taxon>
        <taxon>Eutardigrada</taxon>
        <taxon>Parachela</taxon>
        <taxon>Hypsibioidea</taxon>
        <taxon>Ramazzottiidae</taxon>
        <taxon>Ramazzottius</taxon>
    </lineage>
</organism>
<gene>
    <name evidence="1" type="primary">RvY_16346-1</name>
    <name evidence="1" type="synonym">RvY_16346.1</name>
    <name evidence="1" type="ORF">RvY_16346</name>
</gene>
<reference evidence="1 2" key="1">
    <citation type="journal article" date="2016" name="Nat. Commun.">
        <title>Extremotolerant tardigrade genome and improved radiotolerance of human cultured cells by tardigrade-unique protein.</title>
        <authorList>
            <person name="Hashimoto T."/>
            <person name="Horikawa D.D."/>
            <person name="Saito Y."/>
            <person name="Kuwahara H."/>
            <person name="Kozuka-Hata H."/>
            <person name="Shin-I T."/>
            <person name="Minakuchi Y."/>
            <person name="Ohishi K."/>
            <person name="Motoyama A."/>
            <person name="Aizu T."/>
            <person name="Enomoto A."/>
            <person name="Kondo K."/>
            <person name="Tanaka S."/>
            <person name="Hara Y."/>
            <person name="Koshikawa S."/>
            <person name="Sagara H."/>
            <person name="Miura T."/>
            <person name="Yokobori S."/>
            <person name="Miyagawa K."/>
            <person name="Suzuki Y."/>
            <person name="Kubo T."/>
            <person name="Oyama M."/>
            <person name="Kohara Y."/>
            <person name="Fujiyama A."/>
            <person name="Arakawa K."/>
            <person name="Katayama T."/>
            <person name="Toyoda A."/>
            <person name="Kunieda T."/>
        </authorList>
    </citation>
    <scope>NUCLEOTIDE SEQUENCE [LARGE SCALE GENOMIC DNA]</scope>
    <source>
        <strain evidence="1 2">YOKOZUNA-1</strain>
    </source>
</reference>
<dbReference type="EMBL" id="BDGG01000013">
    <property type="protein sequence ID" value="GAV06336.1"/>
    <property type="molecule type" value="Genomic_DNA"/>
</dbReference>
<proteinExistence type="predicted"/>
<sequence>MKLNGVENESFHDLIHYLDYRAPLPTRRTVRGFTDSTEKRLRETVKDLLKDSGQLYLATELTNWGIKPQNVSTVQTDNASNMVAAFKMDDANLDQYVTEADELKAIEEAVLQCTMDEDDPLEDDEEAAKTQDPIRAVITKVRILVTNFNLSSIATPELIRRTGVKLIAENKSRWLSTLMMTEGLVRVQAAVESMIVVEKIVKADNLTEGE</sequence>
<evidence type="ECO:0000313" key="2">
    <source>
        <dbReference type="Proteomes" id="UP000186922"/>
    </source>
</evidence>
<accession>A0A1D1VZF0</accession>
<protein>
    <recommendedName>
        <fullName evidence="3">DUF659 domain-containing protein</fullName>
    </recommendedName>
</protein>
<name>A0A1D1VZF0_RAMVA</name>
<comment type="caution">
    <text evidence="1">The sequence shown here is derived from an EMBL/GenBank/DDBJ whole genome shotgun (WGS) entry which is preliminary data.</text>
</comment>
<evidence type="ECO:0008006" key="3">
    <source>
        <dbReference type="Google" id="ProtNLM"/>
    </source>
</evidence>
<dbReference type="AlphaFoldDB" id="A0A1D1VZF0"/>
<keyword evidence="2" id="KW-1185">Reference proteome</keyword>
<dbReference type="OrthoDB" id="1607513at2759"/>
<dbReference type="Proteomes" id="UP000186922">
    <property type="component" value="Unassembled WGS sequence"/>
</dbReference>
<evidence type="ECO:0000313" key="1">
    <source>
        <dbReference type="EMBL" id="GAV06336.1"/>
    </source>
</evidence>